<sequence length="84" mass="9595">MGHYFRLGMGMPCMCVRSYTQSWNINGMHLGSARVHKITGLVCQEHARGGRVWPRNKAKKHSAKEGNTWTWLEDMQGKTLRHAA</sequence>
<keyword evidence="2" id="KW-1185">Reference proteome</keyword>
<organism evidence="1 2">
    <name type="scientific">Parasponia andersonii</name>
    <name type="common">Sponia andersonii</name>
    <dbReference type="NCBI Taxonomy" id="3476"/>
    <lineage>
        <taxon>Eukaryota</taxon>
        <taxon>Viridiplantae</taxon>
        <taxon>Streptophyta</taxon>
        <taxon>Embryophyta</taxon>
        <taxon>Tracheophyta</taxon>
        <taxon>Spermatophyta</taxon>
        <taxon>Magnoliopsida</taxon>
        <taxon>eudicotyledons</taxon>
        <taxon>Gunneridae</taxon>
        <taxon>Pentapetalae</taxon>
        <taxon>rosids</taxon>
        <taxon>fabids</taxon>
        <taxon>Rosales</taxon>
        <taxon>Cannabaceae</taxon>
        <taxon>Parasponia</taxon>
    </lineage>
</organism>
<comment type="caution">
    <text evidence="1">The sequence shown here is derived from an EMBL/GenBank/DDBJ whole genome shotgun (WGS) entry which is preliminary data.</text>
</comment>
<reference evidence="2" key="1">
    <citation type="submission" date="2016-06" db="EMBL/GenBank/DDBJ databases">
        <title>Parallel loss of symbiosis genes in relatives of nitrogen-fixing non-legume Parasponia.</title>
        <authorList>
            <person name="Van Velzen R."/>
            <person name="Holmer R."/>
            <person name="Bu F."/>
            <person name="Rutten L."/>
            <person name="Van Zeijl A."/>
            <person name="Liu W."/>
            <person name="Santuari L."/>
            <person name="Cao Q."/>
            <person name="Sharma T."/>
            <person name="Shen D."/>
            <person name="Roswanjaya Y."/>
            <person name="Wardhani T."/>
            <person name="Kalhor M.S."/>
            <person name="Jansen J."/>
            <person name="Van den Hoogen J."/>
            <person name="Gungor B."/>
            <person name="Hartog M."/>
            <person name="Hontelez J."/>
            <person name="Verver J."/>
            <person name="Yang W.-C."/>
            <person name="Schijlen E."/>
            <person name="Repin R."/>
            <person name="Schilthuizen M."/>
            <person name="Schranz E."/>
            <person name="Heidstra R."/>
            <person name="Miyata K."/>
            <person name="Fedorova E."/>
            <person name="Kohlen W."/>
            <person name="Bisseling T."/>
            <person name="Smit S."/>
            <person name="Geurts R."/>
        </authorList>
    </citation>
    <scope>NUCLEOTIDE SEQUENCE [LARGE SCALE GENOMIC DNA]</scope>
    <source>
        <strain evidence="2">cv. WU1-14</strain>
    </source>
</reference>
<evidence type="ECO:0000313" key="2">
    <source>
        <dbReference type="Proteomes" id="UP000237105"/>
    </source>
</evidence>
<dbReference type="EMBL" id="JXTB01000759">
    <property type="protein sequence ID" value="PON33075.1"/>
    <property type="molecule type" value="Genomic_DNA"/>
</dbReference>
<name>A0A2P5A948_PARAD</name>
<evidence type="ECO:0000313" key="1">
    <source>
        <dbReference type="EMBL" id="PON33075.1"/>
    </source>
</evidence>
<gene>
    <name evidence="1" type="ORF">PanWU01x14_355830</name>
</gene>
<accession>A0A2P5A948</accession>
<dbReference type="Proteomes" id="UP000237105">
    <property type="component" value="Unassembled WGS sequence"/>
</dbReference>
<dbReference type="AlphaFoldDB" id="A0A2P5A948"/>
<proteinExistence type="predicted"/>
<protein>
    <submittedName>
        <fullName evidence="1">Uncharacterized protein</fullName>
    </submittedName>
</protein>